<accession>A0A8S4QHW8</accession>
<reference evidence="1" key="1">
    <citation type="submission" date="2022-03" db="EMBL/GenBank/DDBJ databases">
        <authorList>
            <person name="Lindestad O."/>
        </authorList>
    </citation>
    <scope>NUCLEOTIDE SEQUENCE</scope>
</reference>
<name>A0A8S4QHW8_9NEOP</name>
<sequence>MEELFPIYQELKAKYIREILVLYSVIPDFYIKTKLLFFHWLSCILKKCLQLITTVFVAEREKLKVSATEKSETLLSVSEERSENDFSRFEEAGVNLGCPEPTLCSDKGEADPELCQVASCPDEWPS</sequence>
<dbReference type="EMBL" id="CAKXAJ010001334">
    <property type="protein sequence ID" value="CAH2207798.1"/>
    <property type="molecule type" value="Genomic_DNA"/>
</dbReference>
<dbReference type="Proteomes" id="UP000838756">
    <property type="component" value="Unassembled WGS sequence"/>
</dbReference>
<evidence type="ECO:0000313" key="1">
    <source>
        <dbReference type="EMBL" id="CAH2207798.1"/>
    </source>
</evidence>
<organism evidence="1 2">
    <name type="scientific">Pararge aegeria aegeria</name>
    <dbReference type="NCBI Taxonomy" id="348720"/>
    <lineage>
        <taxon>Eukaryota</taxon>
        <taxon>Metazoa</taxon>
        <taxon>Ecdysozoa</taxon>
        <taxon>Arthropoda</taxon>
        <taxon>Hexapoda</taxon>
        <taxon>Insecta</taxon>
        <taxon>Pterygota</taxon>
        <taxon>Neoptera</taxon>
        <taxon>Endopterygota</taxon>
        <taxon>Lepidoptera</taxon>
        <taxon>Glossata</taxon>
        <taxon>Ditrysia</taxon>
        <taxon>Papilionoidea</taxon>
        <taxon>Nymphalidae</taxon>
        <taxon>Satyrinae</taxon>
        <taxon>Satyrini</taxon>
        <taxon>Parargina</taxon>
        <taxon>Pararge</taxon>
    </lineage>
</organism>
<comment type="caution">
    <text evidence="1">The sequence shown here is derived from an EMBL/GenBank/DDBJ whole genome shotgun (WGS) entry which is preliminary data.</text>
</comment>
<evidence type="ECO:0000313" key="2">
    <source>
        <dbReference type="Proteomes" id="UP000838756"/>
    </source>
</evidence>
<gene>
    <name evidence="1" type="primary">jg8047</name>
    <name evidence="1" type="ORF">PAEG_LOCUS418</name>
</gene>
<keyword evidence="2" id="KW-1185">Reference proteome</keyword>
<protein>
    <submittedName>
        <fullName evidence="1">Jg8047 protein</fullName>
    </submittedName>
</protein>
<proteinExistence type="predicted"/>
<dbReference type="AlphaFoldDB" id="A0A8S4QHW8"/>